<dbReference type="GO" id="GO:0030313">
    <property type="term" value="C:cell envelope"/>
    <property type="evidence" value="ECO:0007669"/>
    <property type="project" value="UniProtKB-SubCell"/>
</dbReference>
<dbReference type="GO" id="GO:0019898">
    <property type="term" value="C:extrinsic component of membrane"/>
    <property type="evidence" value="ECO:0007669"/>
    <property type="project" value="InterPro"/>
</dbReference>
<evidence type="ECO:0000256" key="3">
    <source>
        <dbReference type="SAM" id="Coils"/>
    </source>
</evidence>
<accession>A0A2T3NNT1</accession>
<dbReference type="PANTHER" id="PTHR30469">
    <property type="entry name" value="MULTIDRUG RESISTANCE PROTEIN MDTA"/>
    <property type="match status" value="1"/>
</dbReference>
<organism evidence="6 7">
    <name type="scientific">Photobacterium sanctipauli</name>
    <dbReference type="NCBI Taxonomy" id="1342794"/>
    <lineage>
        <taxon>Bacteria</taxon>
        <taxon>Pseudomonadati</taxon>
        <taxon>Pseudomonadota</taxon>
        <taxon>Gammaproteobacteria</taxon>
        <taxon>Vibrionales</taxon>
        <taxon>Vibrionaceae</taxon>
        <taxon>Photobacterium</taxon>
    </lineage>
</organism>
<dbReference type="SUPFAM" id="SSF111369">
    <property type="entry name" value="HlyD-like secretion proteins"/>
    <property type="match status" value="1"/>
</dbReference>
<evidence type="ECO:0000259" key="5">
    <source>
        <dbReference type="Pfam" id="PF25954"/>
    </source>
</evidence>
<dbReference type="InterPro" id="IPR058625">
    <property type="entry name" value="MdtA-like_BSH"/>
</dbReference>
<dbReference type="EMBL" id="PYMA01000014">
    <property type="protein sequence ID" value="PSW17641.1"/>
    <property type="molecule type" value="Genomic_DNA"/>
</dbReference>
<comment type="caution">
    <text evidence="6">The sequence shown here is derived from an EMBL/GenBank/DDBJ whole genome shotgun (WGS) entry which is preliminary data.</text>
</comment>
<dbReference type="GO" id="GO:1990195">
    <property type="term" value="C:macrolide transmembrane transporter complex"/>
    <property type="evidence" value="ECO:0007669"/>
    <property type="project" value="InterPro"/>
</dbReference>
<evidence type="ECO:0000313" key="6">
    <source>
        <dbReference type="EMBL" id="PSW17641.1"/>
    </source>
</evidence>
<evidence type="ECO:0000256" key="1">
    <source>
        <dbReference type="ARBA" id="ARBA00009477"/>
    </source>
</evidence>
<dbReference type="InterPro" id="IPR058792">
    <property type="entry name" value="Beta-barrel_RND_2"/>
</dbReference>
<comment type="similarity">
    <text evidence="1">Belongs to the membrane fusion protein (MFP) (TC 8.A.1) family.</text>
</comment>
<dbReference type="Pfam" id="PF25917">
    <property type="entry name" value="BSH_RND"/>
    <property type="match status" value="1"/>
</dbReference>
<dbReference type="InterPro" id="IPR006143">
    <property type="entry name" value="RND_pump_MFP"/>
</dbReference>
<keyword evidence="2 3" id="KW-0175">Coiled coil</keyword>
<dbReference type="PROSITE" id="PS51257">
    <property type="entry name" value="PROKAR_LIPOPROTEIN"/>
    <property type="match status" value="1"/>
</dbReference>
<name>A0A2T3NNT1_9GAMM</name>
<dbReference type="Gene3D" id="2.40.50.100">
    <property type="match status" value="1"/>
</dbReference>
<dbReference type="OrthoDB" id="9809068at2"/>
<feature type="coiled-coil region" evidence="3">
    <location>
        <begin position="134"/>
        <end position="182"/>
    </location>
</feature>
<dbReference type="Pfam" id="PF25954">
    <property type="entry name" value="Beta-barrel_RND_2"/>
    <property type="match status" value="1"/>
</dbReference>
<dbReference type="NCBIfam" id="TIGR01730">
    <property type="entry name" value="RND_mfp"/>
    <property type="match status" value="1"/>
</dbReference>
<dbReference type="Proteomes" id="UP000241771">
    <property type="component" value="Unassembled WGS sequence"/>
</dbReference>
<dbReference type="GO" id="GO:1990961">
    <property type="term" value="P:xenobiotic detoxification by transmembrane export across the plasma membrane"/>
    <property type="evidence" value="ECO:0007669"/>
    <property type="project" value="InterPro"/>
</dbReference>
<dbReference type="AlphaFoldDB" id="A0A2T3NNT1"/>
<dbReference type="GO" id="GO:1990281">
    <property type="term" value="C:efflux pump complex"/>
    <property type="evidence" value="ECO:0007669"/>
    <property type="project" value="TreeGrafter"/>
</dbReference>
<dbReference type="PANTHER" id="PTHR30469:SF33">
    <property type="entry name" value="SLR1207 PROTEIN"/>
    <property type="match status" value="1"/>
</dbReference>
<dbReference type="Gene3D" id="6.10.140.1990">
    <property type="match status" value="1"/>
</dbReference>
<sequence>MHSIFYRRILMVFSLTLLTACNDTDYGVQSTQSSALAQYEDPNISSGFDHLVVASGTLKPVGEVEVGSEVSGRITELLVDFNDVVHKNQIIARIDPKFFEAQIRQAEAALLNAKAIVEMKKASYRQATRSLKRIKTLNKRNAASANKLEEAETEVWVTSAELDQAKAVVISHEAELEEARVTLSRTEIFAPIDGVVISREVMSGQTVAASLEAPKLFKIAHTLEEMEIHARIDEADIGQIRIGQEAIFTVPAYGERQFVASVEQIRVAPIIVDNVVTYTVVLLAENSGESLLPGMTAVVEIETDEKITDETVGSENESYTSLIEEKITPEVNEQSGI</sequence>
<proteinExistence type="inferred from homology"/>
<evidence type="ECO:0000256" key="2">
    <source>
        <dbReference type="ARBA" id="ARBA00023054"/>
    </source>
</evidence>
<dbReference type="GO" id="GO:0015562">
    <property type="term" value="F:efflux transmembrane transporter activity"/>
    <property type="evidence" value="ECO:0007669"/>
    <property type="project" value="TreeGrafter"/>
</dbReference>
<dbReference type="InterPro" id="IPR030190">
    <property type="entry name" value="MacA_alpha-hairpin_sf"/>
</dbReference>
<reference evidence="6 7" key="1">
    <citation type="submission" date="2018-01" db="EMBL/GenBank/DDBJ databases">
        <title>Whole genome sequencing of Histamine producing bacteria.</title>
        <authorList>
            <person name="Butler K."/>
        </authorList>
    </citation>
    <scope>NUCLEOTIDE SEQUENCE [LARGE SCALE GENOMIC DNA]</scope>
    <source>
        <strain evidence="6 7">DSM 100436</strain>
    </source>
</reference>
<gene>
    <name evidence="6" type="ORF">C9I98_19185</name>
</gene>
<feature type="domain" description="CusB-like beta-barrel" evidence="5">
    <location>
        <begin position="228"/>
        <end position="303"/>
    </location>
</feature>
<dbReference type="Gene3D" id="2.40.30.170">
    <property type="match status" value="1"/>
</dbReference>
<dbReference type="RefSeq" id="WP_051902189.1">
    <property type="nucleotide sequence ID" value="NZ_JGVO01000401.1"/>
</dbReference>
<keyword evidence="7" id="KW-1185">Reference proteome</keyword>
<feature type="domain" description="Multidrug resistance protein MdtA-like barrel-sandwich hybrid" evidence="4">
    <location>
        <begin position="63"/>
        <end position="211"/>
    </location>
</feature>
<evidence type="ECO:0000313" key="7">
    <source>
        <dbReference type="Proteomes" id="UP000241771"/>
    </source>
</evidence>
<protein>
    <submittedName>
        <fullName evidence="6">Efflux RND transporter periplasmic adaptor subunit</fullName>
    </submittedName>
</protein>
<evidence type="ECO:0000259" key="4">
    <source>
        <dbReference type="Pfam" id="PF25917"/>
    </source>
</evidence>